<evidence type="ECO:0000256" key="2">
    <source>
        <dbReference type="ARBA" id="ARBA00022801"/>
    </source>
</evidence>
<keyword evidence="2 4" id="KW-0378">Hydrolase</keyword>
<dbReference type="InterPro" id="IPR051801">
    <property type="entry name" value="GH28_Enzymes"/>
</dbReference>
<feature type="signal peptide" evidence="5">
    <location>
        <begin position="1"/>
        <end position="41"/>
    </location>
</feature>
<dbReference type="InterPro" id="IPR024535">
    <property type="entry name" value="RHGA/B-epi-like_pectate_lyase"/>
</dbReference>
<name>A0A0P0GDV5_9BACE</name>
<evidence type="ECO:0000256" key="1">
    <source>
        <dbReference type="ARBA" id="ARBA00008834"/>
    </source>
</evidence>
<evidence type="ECO:0000259" key="6">
    <source>
        <dbReference type="Pfam" id="PF12708"/>
    </source>
</evidence>
<dbReference type="InterPro" id="IPR000743">
    <property type="entry name" value="Glyco_hydro_28"/>
</dbReference>
<dbReference type="GO" id="GO:0004650">
    <property type="term" value="F:polygalacturonase activity"/>
    <property type="evidence" value="ECO:0007669"/>
    <property type="project" value="UniProtKB-EC"/>
</dbReference>
<sequence length="475" mass="53062">MILQKKQVFLPHTLFILNTMKKLAFLACLLPILWAACSSTATTRKESGEWAKVPEILKNIVPPTFPDSVYDVTTYGAKSNTSFDSRPAILEAINQCNTNGGGTVLIPAGNYFSKGAILLKSNVNLHVADGARLEFSTVASDYLPMVLTKWEGTECFNYSPFIYAYQCTNVALTGKGTIDGNGAVTFNGWHALQGPALDRLRQMGIDSIPVYERVFGEGYYLRPCMIQFYGCKNVLVEDVQIYDSPFWIIHPVFCDNVTVRNVYIDSNNYNNDGCDPESSTNVLIENMDFNVGDDGIAIKSGRDQDGWRIGQATENVIIRNCHFARWAITIGSEMSGGVRNIFIEDCKIDSCRNGIYFKSNLDRGGYFENLNMRRIEADVCLWGVINFRTNYHGYRGGNHPTLFRNICIEDVTCNRVDSVALMANGLPEAKLYNITLRNIKVKQAPKAIQMDNVVNLTLDNVEVNGKRITSAEQED</sequence>
<dbReference type="InterPro" id="IPR012334">
    <property type="entry name" value="Pectin_lyas_fold"/>
</dbReference>
<reference evidence="7 8" key="1">
    <citation type="journal article" date="2015" name="Science">
        <title>Genetic determinants of in vivo fitness and diet responsiveness in multiple human gut Bacteroides.</title>
        <authorList>
            <person name="Wu M."/>
            <person name="McNulty N.P."/>
            <person name="Rodionov D.A."/>
            <person name="Khoroshkin M.S."/>
            <person name="Griffin N.W."/>
            <person name="Cheng J."/>
            <person name="Latreille P."/>
            <person name="Kerstetter R.A."/>
            <person name="Terrapon N."/>
            <person name="Henrissat B."/>
            <person name="Osterman A.L."/>
            <person name="Gordon J.I."/>
        </authorList>
    </citation>
    <scope>NUCLEOTIDE SEQUENCE [LARGE SCALE GENOMIC DNA]</scope>
    <source>
        <strain evidence="7 8">WH2</strain>
    </source>
</reference>
<proteinExistence type="inferred from homology"/>
<feature type="chain" id="PRO_5006047499" evidence="5">
    <location>
        <begin position="42"/>
        <end position="475"/>
    </location>
</feature>
<dbReference type="Gene3D" id="2.160.20.10">
    <property type="entry name" value="Single-stranded right-handed beta-helix, Pectin lyase-like"/>
    <property type="match status" value="1"/>
</dbReference>
<comment type="similarity">
    <text evidence="1 4">Belongs to the glycosyl hydrolase 28 family.</text>
</comment>
<evidence type="ECO:0000313" key="7">
    <source>
        <dbReference type="EMBL" id="ALJ59111.1"/>
    </source>
</evidence>
<accession>A0A0P0GDV5</accession>
<dbReference type="Proteomes" id="UP000061809">
    <property type="component" value="Chromosome"/>
</dbReference>
<organism evidence="7 8">
    <name type="scientific">Bacteroides cellulosilyticus</name>
    <dbReference type="NCBI Taxonomy" id="246787"/>
    <lineage>
        <taxon>Bacteria</taxon>
        <taxon>Pseudomonadati</taxon>
        <taxon>Bacteroidota</taxon>
        <taxon>Bacteroidia</taxon>
        <taxon>Bacteroidales</taxon>
        <taxon>Bacteroidaceae</taxon>
        <taxon>Bacteroides</taxon>
    </lineage>
</organism>
<protein>
    <submittedName>
        <fullName evidence="7">Endo-polygalacturonase</fullName>
        <ecNumber evidence="7">3.2.1.15</ecNumber>
    </submittedName>
</protein>
<evidence type="ECO:0000256" key="5">
    <source>
        <dbReference type="SAM" id="SignalP"/>
    </source>
</evidence>
<dbReference type="GO" id="GO:0005975">
    <property type="term" value="P:carbohydrate metabolic process"/>
    <property type="evidence" value="ECO:0007669"/>
    <property type="project" value="InterPro"/>
</dbReference>
<evidence type="ECO:0000256" key="4">
    <source>
        <dbReference type="RuleBase" id="RU361169"/>
    </source>
</evidence>
<keyword evidence="3 4" id="KW-0326">Glycosidase</keyword>
<dbReference type="EMBL" id="CP012801">
    <property type="protein sequence ID" value="ALJ59111.1"/>
    <property type="molecule type" value="Genomic_DNA"/>
</dbReference>
<evidence type="ECO:0000256" key="3">
    <source>
        <dbReference type="ARBA" id="ARBA00023295"/>
    </source>
</evidence>
<dbReference type="InterPro" id="IPR006626">
    <property type="entry name" value="PbH1"/>
</dbReference>
<dbReference type="PANTHER" id="PTHR31339">
    <property type="entry name" value="PECTIN LYASE-RELATED"/>
    <property type="match status" value="1"/>
</dbReference>
<dbReference type="Pfam" id="PF00295">
    <property type="entry name" value="Glyco_hydro_28"/>
    <property type="match status" value="1"/>
</dbReference>
<dbReference type="PANTHER" id="PTHR31339:SF9">
    <property type="entry name" value="PLASMIN AND FIBRONECTIN-BINDING PROTEIN A"/>
    <property type="match status" value="1"/>
</dbReference>
<gene>
    <name evidence="7" type="primary">pehA</name>
    <name evidence="7" type="ORF">BcellWH2_01858</name>
</gene>
<dbReference type="Pfam" id="PF12708">
    <property type="entry name" value="Pect-lyase_RHGA_epim"/>
    <property type="match status" value="1"/>
</dbReference>
<feature type="domain" description="Rhamnogalacturonase A/B/Epimerase-like pectate lyase" evidence="6">
    <location>
        <begin position="71"/>
        <end position="125"/>
    </location>
</feature>
<evidence type="ECO:0000313" key="8">
    <source>
        <dbReference type="Proteomes" id="UP000061809"/>
    </source>
</evidence>
<dbReference type="SUPFAM" id="SSF51126">
    <property type="entry name" value="Pectin lyase-like"/>
    <property type="match status" value="1"/>
</dbReference>
<dbReference type="EC" id="3.2.1.15" evidence="7"/>
<dbReference type="AlphaFoldDB" id="A0A0P0GDV5"/>
<dbReference type="SMART" id="SM00710">
    <property type="entry name" value="PbH1"/>
    <property type="match status" value="5"/>
</dbReference>
<keyword evidence="5" id="KW-0732">Signal</keyword>
<dbReference type="InterPro" id="IPR011050">
    <property type="entry name" value="Pectin_lyase_fold/virulence"/>
</dbReference>
<dbReference type="KEGG" id="bcel:BcellWH2_01858"/>
<dbReference type="PATRIC" id="fig|246787.4.peg.1917"/>